<keyword evidence="4" id="KW-0158">Chromosome</keyword>
<reference evidence="11" key="1">
    <citation type="submission" date="2016-02" db="EMBL/GenBank/DDBJ databases">
        <title>Draft genome sequence of Microdochium bolleyi, a fungal endophyte of beachgrass.</title>
        <authorList>
            <consortium name="DOE Joint Genome Institute"/>
            <person name="David A.S."/>
            <person name="May G."/>
            <person name="Haridas S."/>
            <person name="Lim J."/>
            <person name="Wang M."/>
            <person name="Labutti K."/>
            <person name="Lipzen A."/>
            <person name="Barry K."/>
            <person name="Grigoriev I.V."/>
        </authorList>
    </citation>
    <scope>NUCLEOTIDE SEQUENCE [LARGE SCALE GENOMIC DNA]</scope>
    <source>
        <strain evidence="11">J235TASD1</strain>
    </source>
</reference>
<organism evidence="10 11">
    <name type="scientific">Microdochium bolleyi</name>
    <dbReference type="NCBI Taxonomy" id="196109"/>
    <lineage>
        <taxon>Eukaryota</taxon>
        <taxon>Fungi</taxon>
        <taxon>Dikarya</taxon>
        <taxon>Ascomycota</taxon>
        <taxon>Pezizomycotina</taxon>
        <taxon>Sordariomycetes</taxon>
        <taxon>Xylariomycetidae</taxon>
        <taxon>Xylariales</taxon>
        <taxon>Microdochiaceae</taxon>
        <taxon>Microdochium</taxon>
    </lineage>
</organism>
<comment type="subcellular location">
    <subcellularLocation>
        <location evidence="2">Chromosome</location>
        <location evidence="2">Centromere</location>
    </subcellularLocation>
    <subcellularLocation>
        <location evidence="1">Nucleus</location>
    </subcellularLocation>
</comment>
<dbReference type="GO" id="GO:0005634">
    <property type="term" value="C:nucleus"/>
    <property type="evidence" value="ECO:0007669"/>
    <property type="project" value="UniProtKB-SubCell"/>
</dbReference>
<dbReference type="AlphaFoldDB" id="A0A136JFP7"/>
<evidence type="ECO:0000256" key="5">
    <source>
        <dbReference type="ARBA" id="ARBA00023054"/>
    </source>
</evidence>
<dbReference type="GO" id="GO:0000775">
    <property type="term" value="C:chromosome, centromeric region"/>
    <property type="evidence" value="ECO:0007669"/>
    <property type="project" value="UniProtKB-SubCell"/>
</dbReference>
<feature type="coiled-coil region" evidence="8">
    <location>
        <begin position="14"/>
        <end position="48"/>
    </location>
</feature>
<evidence type="ECO:0008006" key="12">
    <source>
        <dbReference type="Google" id="ProtNLM"/>
    </source>
</evidence>
<evidence type="ECO:0000256" key="8">
    <source>
        <dbReference type="SAM" id="Coils"/>
    </source>
</evidence>
<keyword evidence="11" id="KW-1185">Reference proteome</keyword>
<dbReference type="PANTHER" id="PTHR14401:SF6">
    <property type="entry name" value="CENTROMERE PROTEIN K"/>
    <property type="match status" value="1"/>
</dbReference>
<protein>
    <recommendedName>
        <fullName evidence="12">Centromere protein Cenp-K</fullName>
    </recommendedName>
</protein>
<feature type="region of interest" description="Disordered" evidence="9">
    <location>
        <begin position="221"/>
        <end position="265"/>
    </location>
</feature>
<dbReference type="PANTHER" id="PTHR14401">
    <property type="entry name" value="CENTROMERE PROTEIN K"/>
    <property type="match status" value="1"/>
</dbReference>
<dbReference type="InterPro" id="IPR020993">
    <property type="entry name" value="Centromere_CenpK"/>
</dbReference>
<dbReference type="OrthoDB" id="9445768at2759"/>
<dbReference type="EMBL" id="KQ964246">
    <property type="protein sequence ID" value="KXJ95964.1"/>
    <property type="molecule type" value="Genomic_DNA"/>
</dbReference>
<gene>
    <name evidence="10" type="ORF">Micbo1qcDRAFT_231109</name>
</gene>
<dbReference type="GO" id="GO:0000070">
    <property type="term" value="P:mitotic sister chromatid segregation"/>
    <property type="evidence" value="ECO:0007669"/>
    <property type="project" value="TreeGrafter"/>
</dbReference>
<evidence type="ECO:0000313" key="10">
    <source>
        <dbReference type="EMBL" id="KXJ95964.1"/>
    </source>
</evidence>
<feature type="compositionally biased region" description="Polar residues" evidence="9">
    <location>
        <begin position="247"/>
        <end position="257"/>
    </location>
</feature>
<keyword evidence="5 8" id="KW-0175">Coiled coil</keyword>
<feature type="compositionally biased region" description="Basic and acidic residues" evidence="9">
    <location>
        <begin position="226"/>
        <end position="241"/>
    </location>
</feature>
<evidence type="ECO:0000256" key="9">
    <source>
        <dbReference type="SAM" id="MobiDB-lite"/>
    </source>
</evidence>
<evidence type="ECO:0000256" key="6">
    <source>
        <dbReference type="ARBA" id="ARBA00023242"/>
    </source>
</evidence>
<dbReference type="GO" id="GO:0051382">
    <property type="term" value="P:kinetochore assembly"/>
    <property type="evidence" value="ECO:0007669"/>
    <property type="project" value="InterPro"/>
</dbReference>
<proteinExistence type="inferred from homology"/>
<keyword evidence="7" id="KW-0137">Centromere</keyword>
<feature type="coiled-coil region" evidence="8">
    <location>
        <begin position="122"/>
        <end position="172"/>
    </location>
</feature>
<evidence type="ECO:0000256" key="4">
    <source>
        <dbReference type="ARBA" id="ARBA00022454"/>
    </source>
</evidence>
<evidence type="ECO:0000256" key="7">
    <source>
        <dbReference type="ARBA" id="ARBA00023328"/>
    </source>
</evidence>
<name>A0A136JFP7_9PEZI</name>
<accession>A0A136JFP7</accession>
<evidence type="ECO:0000313" key="11">
    <source>
        <dbReference type="Proteomes" id="UP000070501"/>
    </source>
</evidence>
<evidence type="ECO:0000256" key="1">
    <source>
        <dbReference type="ARBA" id="ARBA00004123"/>
    </source>
</evidence>
<dbReference type="Proteomes" id="UP000070501">
    <property type="component" value="Unassembled WGS sequence"/>
</dbReference>
<keyword evidence="6" id="KW-0539">Nucleus</keyword>
<evidence type="ECO:0000256" key="3">
    <source>
        <dbReference type="ARBA" id="ARBA00005795"/>
    </source>
</evidence>
<evidence type="ECO:0000256" key="2">
    <source>
        <dbReference type="ARBA" id="ARBA00004584"/>
    </source>
</evidence>
<comment type="similarity">
    <text evidence="3">Belongs to the CENP-K/MCM22 family.</text>
</comment>
<dbReference type="InParanoid" id="A0A136JFP7"/>
<sequence length="331" mass="36795">MEDAFDDDSPELHHTRVQDTIAELQDRIREHEAALSKLRAQSASHKKSQAASPLASLEVMKNAYDNLASQPPYLPFPDSVLPALLALQKTHQTVEDTRVYLAVHADSVDQAKKRLQVEQTSLKDNQALNQSLQRRIRSLKNDIANQMELGPEDVARERISELKQKSKSYDKETSKLLRAMKKFIDEHLAAMLAAEEMGGPVVGDMVDFDANDLAAGFNAQGRLKKAKDDPNQDKRQRRIDEIWGQPQGDSSGGSATSGRDEATAAAADMRELTEALLNSLAQSDGDYSAAYVQIQRETAASRFLVRSKVAQFHPKDSAKLRLIDFGRELDD</sequence>